<dbReference type="InterPro" id="IPR035948">
    <property type="entry name" value="YwqG-like_sf"/>
</dbReference>
<sequence>MAESDVKLEQLKQKSSPLKRSAWKPIVQEGDGALTASKFAGTPWLNASERWLLCPNCNKPMQFFLQLNLDELPGALKAKFGSGLLQLFYCTNYKPPCECDCQGWEPFSTIKVVRIVQPSNLNVKVEISQPNKSFPAKLIEAWEAVDDYPDYQTIENCEIAINEEESNTLVENHITVTGDKLGG</sequence>
<evidence type="ECO:0000313" key="2">
    <source>
        <dbReference type="Proteomes" id="UP000753908"/>
    </source>
</evidence>
<dbReference type="InterPro" id="IPR015315">
    <property type="entry name" value="DUF1963"/>
</dbReference>
<dbReference type="EMBL" id="JAHHIF010000054">
    <property type="protein sequence ID" value="MBW4548082.1"/>
    <property type="molecule type" value="Genomic_DNA"/>
</dbReference>
<dbReference type="Gene3D" id="2.30.320.10">
    <property type="entry name" value="YwqG-like"/>
    <property type="match status" value="1"/>
</dbReference>
<dbReference type="Proteomes" id="UP000753908">
    <property type="component" value="Unassembled WGS sequence"/>
</dbReference>
<name>A0A951UCM3_9CYAN</name>
<organism evidence="1 2">
    <name type="scientific">Symplocastrum torsivum CPER-KK1</name>
    <dbReference type="NCBI Taxonomy" id="450513"/>
    <lineage>
        <taxon>Bacteria</taxon>
        <taxon>Bacillati</taxon>
        <taxon>Cyanobacteriota</taxon>
        <taxon>Cyanophyceae</taxon>
        <taxon>Oscillatoriophycideae</taxon>
        <taxon>Oscillatoriales</taxon>
        <taxon>Microcoleaceae</taxon>
        <taxon>Symplocastrum</taxon>
    </lineage>
</organism>
<dbReference type="SUPFAM" id="SSF103032">
    <property type="entry name" value="Hypothetical protein YwqG"/>
    <property type="match status" value="1"/>
</dbReference>
<dbReference type="Pfam" id="PF09234">
    <property type="entry name" value="DUF1963"/>
    <property type="match status" value="1"/>
</dbReference>
<dbReference type="AlphaFoldDB" id="A0A951UCM3"/>
<reference evidence="1" key="2">
    <citation type="journal article" date="2022" name="Microbiol. Resour. Announc.">
        <title>Metagenome Sequencing to Explore Phylogenomics of Terrestrial Cyanobacteria.</title>
        <authorList>
            <person name="Ward R.D."/>
            <person name="Stajich J.E."/>
            <person name="Johansen J.R."/>
            <person name="Huntemann M."/>
            <person name="Clum A."/>
            <person name="Foster B."/>
            <person name="Foster B."/>
            <person name="Roux S."/>
            <person name="Palaniappan K."/>
            <person name="Varghese N."/>
            <person name="Mukherjee S."/>
            <person name="Reddy T.B.K."/>
            <person name="Daum C."/>
            <person name="Copeland A."/>
            <person name="Chen I.A."/>
            <person name="Ivanova N.N."/>
            <person name="Kyrpides N.C."/>
            <person name="Shapiro N."/>
            <person name="Eloe-Fadrosh E.A."/>
            <person name="Pietrasiak N."/>
        </authorList>
    </citation>
    <scope>NUCLEOTIDE SEQUENCE</scope>
    <source>
        <strain evidence="1">CPER-KK1</strain>
    </source>
</reference>
<comment type="caution">
    <text evidence="1">The sequence shown here is derived from an EMBL/GenBank/DDBJ whole genome shotgun (WGS) entry which is preliminary data.</text>
</comment>
<reference evidence="1" key="1">
    <citation type="submission" date="2021-05" db="EMBL/GenBank/DDBJ databases">
        <authorList>
            <person name="Pietrasiak N."/>
            <person name="Ward R."/>
            <person name="Stajich J.E."/>
            <person name="Kurbessoian T."/>
        </authorList>
    </citation>
    <scope>NUCLEOTIDE SEQUENCE</scope>
    <source>
        <strain evidence="1">CPER-KK1</strain>
    </source>
</reference>
<proteinExistence type="predicted"/>
<evidence type="ECO:0000313" key="1">
    <source>
        <dbReference type="EMBL" id="MBW4548082.1"/>
    </source>
</evidence>
<protein>
    <submittedName>
        <fullName evidence="1">DUF1963 domain-containing protein</fullName>
    </submittedName>
</protein>
<accession>A0A951UCM3</accession>
<gene>
    <name evidence="1" type="ORF">KME25_27125</name>
</gene>